<dbReference type="Pfam" id="PF03266">
    <property type="entry name" value="NTPase_1"/>
    <property type="match status" value="1"/>
</dbReference>
<evidence type="ECO:0000256" key="3">
    <source>
        <dbReference type="ARBA" id="ARBA00022840"/>
    </source>
</evidence>
<feature type="non-terminal residue" evidence="4">
    <location>
        <position position="253"/>
    </location>
</feature>
<evidence type="ECO:0000256" key="1">
    <source>
        <dbReference type="ARBA" id="ARBA00022741"/>
    </source>
</evidence>
<keyword evidence="3" id="KW-0067">ATP-binding</keyword>
<dbReference type="AlphaFoldDB" id="A0A485NV80"/>
<evidence type="ECO:0000313" key="5">
    <source>
        <dbReference type="Proteomes" id="UP000386466"/>
    </source>
</evidence>
<dbReference type="Gene3D" id="3.40.50.300">
    <property type="entry name" value="P-loop containing nucleotide triphosphate hydrolases"/>
    <property type="match status" value="1"/>
</dbReference>
<keyword evidence="2" id="KW-0378">Hydrolase</keyword>
<evidence type="ECO:0000256" key="2">
    <source>
        <dbReference type="ARBA" id="ARBA00022801"/>
    </source>
</evidence>
<dbReference type="InterPro" id="IPR027417">
    <property type="entry name" value="P-loop_NTPase"/>
</dbReference>
<sequence>MEALRGDRFERFLTSRVLPNTAKDCLLKIDSSVLHLNLGMLFSQQAGLKTSMCFITEVICCCCDRICLAPGGGWGQRGVGKTTLIQKASEVLKSSGVPIDGFYTEEVRQAGRRIGFDVVTLSGTRGVLSRIGSEPPPGKRECRVGQYVVDLTSFEQLALPVLRNAGPGSGPGQRVCVIDEIGKMELFSQPFIQAVRQTLSTPGTVVLGTIPVPKGKPLALVEEIRNRNDVQVFSVTKENRNRLLPDIVTCVQS</sequence>
<dbReference type="SUPFAM" id="SSF52540">
    <property type="entry name" value="P-loop containing nucleoside triphosphate hydrolases"/>
    <property type="match status" value="1"/>
</dbReference>
<accession>A0A485NV80</accession>
<dbReference type="EMBL" id="CAAGRJ010022380">
    <property type="protein sequence ID" value="VFV36169.1"/>
    <property type="molecule type" value="Genomic_DNA"/>
</dbReference>
<evidence type="ECO:0000313" key="4">
    <source>
        <dbReference type="EMBL" id="VFV36169.1"/>
    </source>
</evidence>
<dbReference type="PANTHER" id="PTHR43146:SF1">
    <property type="entry name" value="CANCER-RELATED NUCLEOSIDE-TRIPHOSPHATASE"/>
    <property type="match status" value="1"/>
</dbReference>
<dbReference type="CDD" id="cd19482">
    <property type="entry name" value="RecA-like_Thep1"/>
    <property type="match status" value="1"/>
</dbReference>
<keyword evidence="1" id="KW-0547">Nucleotide-binding</keyword>
<proteinExistence type="predicted"/>
<reference evidence="4 5" key="1">
    <citation type="submission" date="2019-01" db="EMBL/GenBank/DDBJ databases">
        <authorList>
            <person name="Alioto T."/>
            <person name="Alioto T."/>
        </authorList>
    </citation>
    <scope>NUCLEOTIDE SEQUENCE [LARGE SCALE GENOMIC DNA]</scope>
</reference>
<dbReference type="GO" id="GO:0005524">
    <property type="term" value="F:ATP binding"/>
    <property type="evidence" value="ECO:0007669"/>
    <property type="project" value="UniProtKB-KW"/>
</dbReference>
<keyword evidence="5" id="KW-1185">Reference proteome</keyword>
<dbReference type="GO" id="GO:0017111">
    <property type="term" value="F:ribonucleoside triphosphate phosphatase activity"/>
    <property type="evidence" value="ECO:0007669"/>
    <property type="project" value="InterPro"/>
</dbReference>
<gene>
    <name evidence="4" type="ORF">LYPA_23C008996</name>
</gene>
<dbReference type="PANTHER" id="PTHR43146">
    <property type="entry name" value="CANCER-RELATED NUCLEOSIDE-TRIPHOSPHATASE"/>
    <property type="match status" value="1"/>
</dbReference>
<dbReference type="Proteomes" id="UP000386466">
    <property type="component" value="Unassembled WGS sequence"/>
</dbReference>
<organism evidence="4 5">
    <name type="scientific">Lynx pardinus</name>
    <name type="common">Iberian lynx</name>
    <name type="synonym">Felis pardina</name>
    <dbReference type="NCBI Taxonomy" id="191816"/>
    <lineage>
        <taxon>Eukaryota</taxon>
        <taxon>Metazoa</taxon>
        <taxon>Chordata</taxon>
        <taxon>Craniata</taxon>
        <taxon>Vertebrata</taxon>
        <taxon>Euteleostomi</taxon>
        <taxon>Mammalia</taxon>
        <taxon>Eutheria</taxon>
        <taxon>Laurasiatheria</taxon>
        <taxon>Carnivora</taxon>
        <taxon>Feliformia</taxon>
        <taxon>Felidae</taxon>
        <taxon>Felinae</taxon>
        <taxon>Lynx</taxon>
    </lineage>
</organism>
<dbReference type="InterPro" id="IPR004948">
    <property type="entry name" value="Nuc-triphosphatase_THEP1"/>
</dbReference>
<name>A0A485NV80_LYNPA</name>
<protein>
    <submittedName>
        <fullName evidence="4">Nucleoside-triphosphatase c1orf57</fullName>
    </submittedName>
</protein>